<dbReference type="PANTHER" id="PTHR11088">
    <property type="entry name" value="TRNA DIMETHYLALLYLTRANSFERASE"/>
    <property type="match status" value="1"/>
</dbReference>
<dbReference type="Pfam" id="PF01745">
    <property type="entry name" value="IPT"/>
    <property type="match status" value="1"/>
</dbReference>
<proteinExistence type="inferred from homology"/>
<protein>
    <submittedName>
        <fullName evidence="5">tRNA dimethylallyltransferase</fullName>
    </submittedName>
</protein>
<evidence type="ECO:0000256" key="2">
    <source>
        <dbReference type="ARBA" id="ARBA00022679"/>
    </source>
</evidence>
<dbReference type="SUPFAM" id="SSF52540">
    <property type="entry name" value="P-loop containing nucleoside triphosphate hydrolases"/>
    <property type="match status" value="1"/>
</dbReference>
<dbReference type="InterPro" id="IPR027417">
    <property type="entry name" value="P-loop_NTPase"/>
</dbReference>
<dbReference type="GO" id="GO:0005524">
    <property type="term" value="F:ATP binding"/>
    <property type="evidence" value="ECO:0007669"/>
    <property type="project" value="UniProtKB-KW"/>
</dbReference>
<dbReference type="PANTHER" id="PTHR11088:SF60">
    <property type="entry name" value="TRNA DIMETHYLALLYLTRANSFERASE"/>
    <property type="match status" value="1"/>
</dbReference>
<accession>A0A0G1TSE8</accession>
<dbReference type="AlphaFoldDB" id="A0A0G1TSE8"/>
<evidence type="ECO:0000313" key="6">
    <source>
        <dbReference type="Proteomes" id="UP000034265"/>
    </source>
</evidence>
<keyword evidence="3" id="KW-0547">Nucleotide-binding</keyword>
<sequence length="291" mass="32905">MAGKVLIICGPTATGKTKFGIELAQKFNGEVVSADSRQVYVGKNLVYGKDLPPKLKAQNSKLKWRDRYLKFYEVDGIKIWLYDIVSSNEPFNIAFWKECADLVIADITRRHKLPILIGGTGLYLKSLTQSLAQISVPPNLLLRNELADKSVKYLFNYLNRIDSARAASLNSSDRKNPRRLIRAIEISLSKKVSPFPERTNLNILQIGLTAFRDILYKLVDQRVADRIAAGAAAEDPRLAANSASWGKSEHAIVRHQLTWFKMQPHVAWFDITAPHWTKKAIGLVQNWYNNT</sequence>
<keyword evidence="4" id="KW-0067">ATP-binding</keyword>
<evidence type="ECO:0000256" key="3">
    <source>
        <dbReference type="ARBA" id="ARBA00022741"/>
    </source>
</evidence>
<dbReference type="Pfam" id="PF01715">
    <property type="entry name" value="IPPT"/>
    <property type="match status" value="1"/>
</dbReference>
<dbReference type="EMBL" id="LCOT01000004">
    <property type="protein sequence ID" value="KKU84777.1"/>
    <property type="molecule type" value="Genomic_DNA"/>
</dbReference>
<keyword evidence="2 5" id="KW-0808">Transferase</keyword>
<comment type="caution">
    <text evidence="5">The sequence shown here is derived from an EMBL/GenBank/DDBJ whole genome shotgun (WGS) entry which is preliminary data.</text>
</comment>
<reference evidence="5 6" key="1">
    <citation type="journal article" date="2015" name="Nature">
        <title>rRNA introns, odd ribosomes, and small enigmatic genomes across a large radiation of phyla.</title>
        <authorList>
            <person name="Brown C.T."/>
            <person name="Hug L.A."/>
            <person name="Thomas B.C."/>
            <person name="Sharon I."/>
            <person name="Castelle C.J."/>
            <person name="Singh A."/>
            <person name="Wilkins M.J."/>
            <person name="Williams K.H."/>
            <person name="Banfield J.F."/>
        </authorList>
    </citation>
    <scope>NUCLEOTIDE SEQUENCE [LARGE SCALE GENOMIC DNA]</scope>
</reference>
<dbReference type="Gene3D" id="1.10.20.140">
    <property type="match status" value="1"/>
</dbReference>
<dbReference type="Gene3D" id="3.40.50.300">
    <property type="entry name" value="P-loop containing nucleotide triphosphate hydrolases"/>
    <property type="match status" value="1"/>
</dbReference>
<comment type="similarity">
    <text evidence="1">Belongs to the IPP transferase family.</text>
</comment>
<evidence type="ECO:0000256" key="1">
    <source>
        <dbReference type="ARBA" id="ARBA00005842"/>
    </source>
</evidence>
<evidence type="ECO:0000256" key="4">
    <source>
        <dbReference type="ARBA" id="ARBA00022840"/>
    </source>
</evidence>
<dbReference type="PATRIC" id="fig|1618367.3.peg.129"/>
<name>A0A0G1TSE8_9BACT</name>
<dbReference type="GO" id="GO:0006400">
    <property type="term" value="P:tRNA modification"/>
    <property type="evidence" value="ECO:0007669"/>
    <property type="project" value="TreeGrafter"/>
</dbReference>
<evidence type="ECO:0000313" key="5">
    <source>
        <dbReference type="EMBL" id="KKU84777.1"/>
    </source>
</evidence>
<dbReference type="InterPro" id="IPR039657">
    <property type="entry name" value="Dimethylallyltransferase"/>
</dbReference>
<dbReference type="Proteomes" id="UP000034265">
    <property type="component" value="Unassembled WGS sequence"/>
</dbReference>
<dbReference type="GO" id="GO:0052381">
    <property type="term" value="F:tRNA dimethylallyltransferase activity"/>
    <property type="evidence" value="ECO:0007669"/>
    <property type="project" value="TreeGrafter"/>
</dbReference>
<gene>
    <name evidence="5" type="ORF">UY11_C0004G0019</name>
</gene>
<organism evidence="5 6">
    <name type="scientific">Candidatus Amesbacteria bacterium GW2011_GWC2_47_8</name>
    <dbReference type="NCBI Taxonomy" id="1618367"/>
    <lineage>
        <taxon>Bacteria</taxon>
        <taxon>Candidatus Amesiibacteriota</taxon>
    </lineage>
</organism>